<dbReference type="Pfam" id="PF14072">
    <property type="entry name" value="DndB"/>
    <property type="match status" value="1"/>
</dbReference>
<name>A0A379QI00_SALER</name>
<organism evidence="1 2">
    <name type="scientific">Salmonella enterica</name>
    <name type="common">Salmonella choleraesuis</name>
    <dbReference type="NCBI Taxonomy" id="28901"/>
    <lineage>
        <taxon>Bacteria</taxon>
        <taxon>Pseudomonadati</taxon>
        <taxon>Pseudomonadota</taxon>
        <taxon>Gammaproteobacteria</taxon>
        <taxon>Enterobacterales</taxon>
        <taxon>Enterobacteriaceae</taxon>
        <taxon>Salmonella</taxon>
    </lineage>
</organism>
<protein>
    <submittedName>
        <fullName evidence="1">Putative bacteriophage protein</fullName>
    </submittedName>
</protein>
<dbReference type="EMBL" id="UGWP01000002">
    <property type="protein sequence ID" value="SUF54928.1"/>
    <property type="molecule type" value="Genomic_DNA"/>
</dbReference>
<dbReference type="AlphaFoldDB" id="A0A379QI00"/>
<dbReference type="InterPro" id="IPR017642">
    <property type="entry name" value="DNA_S_mod_DndB"/>
</dbReference>
<evidence type="ECO:0000313" key="1">
    <source>
        <dbReference type="EMBL" id="SUF54928.1"/>
    </source>
</evidence>
<gene>
    <name evidence="1" type="ORF">NCTC10252_00095</name>
</gene>
<dbReference type="NCBIfam" id="TIGR03187">
    <property type="entry name" value="DGQHR"/>
    <property type="match status" value="1"/>
</dbReference>
<reference evidence="1 2" key="1">
    <citation type="submission" date="2018-06" db="EMBL/GenBank/DDBJ databases">
        <authorList>
            <consortium name="Pathogen Informatics"/>
            <person name="Doyle S."/>
        </authorList>
    </citation>
    <scope>NUCLEOTIDE SEQUENCE [LARGE SCALE GENOMIC DNA]</scope>
    <source>
        <strain evidence="1 2">NCTC10252</strain>
    </source>
</reference>
<dbReference type="Proteomes" id="UP000254597">
    <property type="component" value="Unassembled WGS sequence"/>
</dbReference>
<proteinExistence type="predicted"/>
<dbReference type="CDD" id="cd16414">
    <property type="entry name" value="dndB_like"/>
    <property type="match status" value="1"/>
</dbReference>
<sequence length="361" mass="40828">MNNNQQLNKFTYPCLIGQQGVRRVLTISVTFTELFRVLAVNRQQHTLERSQRVLNQKRATAFADYLVNALSTKSDYIIPPLIGNIDGEIIVEPSPQFPGFGTVTIPMSSKIDLFDGQHRNFGILETCELLCNLDTQTVTVELTENLPCAVRQQFFADINGNASKPNAAINLAYDRTNILSQMVREMVESNDVLFRVTDFERTNITGKTPYWVSFKAFCDASGRFIRVSDDSDRVQQQNDLRAIWEAWCEFTGLSDALVSGYGEYVQEWLTFTAVMVNAFGFAVQELLENMTVLSLCQRLKDMAAQTSRRERDDFFLYSRWQGLCVSKETGKIMANIRGQRAAATRLVSAIKSGTFVEHTQA</sequence>
<evidence type="ECO:0000313" key="2">
    <source>
        <dbReference type="Proteomes" id="UP000254597"/>
    </source>
</evidence>
<accession>A0A379QI00</accession>
<dbReference type="InterPro" id="IPR017601">
    <property type="entry name" value="DGQHR-contain_dom"/>
</dbReference>